<dbReference type="Proteomes" id="UP001528823">
    <property type="component" value="Unassembled WGS sequence"/>
</dbReference>
<protein>
    <submittedName>
        <fullName evidence="3">Response regulator</fullName>
    </submittedName>
</protein>
<feature type="modified residue" description="4-aspartylphosphate" evidence="1">
    <location>
        <position position="63"/>
    </location>
</feature>
<dbReference type="InterPro" id="IPR001789">
    <property type="entry name" value="Sig_transdc_resp-reg_receiver"/>
</dbReference>
<dbReference type="EMBL" id="JAPMOU010000007">
    <property type="protein sequence ID" value="MDE1461908.1"/>
    <property type="molecule type" value="Genomic_DNA"/>
</dbReference>
<sequence length="144" mass="16355">MNSIKILLIEDNPGDVELTREVLEDGRLKNDLQVAMDGEEALDYLFQRGNHENASTPDIILLDLNLPKVSGREVLQVIKKCPERSRIPVIVLSSSEAARDIQESYCLHANCFVTKPVKFEEFLKVVQMIESFWIDIVKLPSQCV</sequence>
<evidence type="ECO:0000259" key="2">
    <source>
        <dbReference type="PROSITE" id="PS50110"/>
    </source>
</evidence>
<comment type="caution">
    <text evidence="3">The sequence shown here is derived from an EMBL/GenBank/DDBJ whole genome shotgun (WGS) entry which is preliminary data.</text>
</comment>
<reference evidence="3 4" key="1">
    <citation type="submission" date="2022-11" db="EMBL/GenBank/DDBJ databases">
        <title>Spartinivicinus poritis sp. nov., isolated from scleractinian coral Porites lutea.</title>
        <authorList>
            <person name="Zhang G."/>
            <person name="Cai L."/>
            <person name="Wei Q."/>
        </authorList>
    </citation>
    <scope>NUCLEOTIDE SEQUENCE [LARGE SCALE GENOMIC DNA]</scope>
    <source>
        <strain evidence="3 4">A2-2</strain>
    </source>
</reference>
<evidence type="ECO:0000313" key="4">
    <source>
        <dbReference type="Proteomes" id="UP001528823"/>
    </source>
</evidence>
<name>A0ABT5U8Y6_9GAMM</name>
<keyword evidence="4" id="KW-1185">Reference proteome</keyword>
<dbReference type="CDD" id="cd17557">
    <property type="entry name" value="REC_Rcp-like"/>
    <property type="match status" value="1"/>
</dbReference>
<accession>A0ABT5U8Y6</accession>
<dbReference type="SMART" id="SM00448">
    <property type="entry name" value="REC"/>
    <property type="match status" value="1"/>
</dbReference>
<feature type="domain" description="Response regulatory" evidence="2">
    <location>
        <begin position="5"/>
        <end position="130"/>
    </location>
</feature>
<dbReference type="Gene3D" id="3.40.50.2300">
    <property type="match status" value="1"/>
</dbReference>
<dbReference type="PANTHER" id="PTHR44520">
    <property type="entry name" value="RESPONSE REGULATOR RCP1-RELATED"/>
    <property type="match status" value="1"/>
</dbReference>
<evidence type="ECO:0000256" key="1">
    <source>
        <dbReference type="PROSITE-ProRule" id="PRU00169"/>
    </source>
</evidence>
<dbReference type="SUPFAM" id="SSF52172">
    <property type="entry name" value="CheY-like"/>
    <property type="match status" value="1"/>
</dbReference>
<proteinExistence type="predicted"/>
<dbReference type="Pfam" id="PF00072">
    <property type="entry name" value="Response_reg"/>
    <property type="match status" value="1"/>
</dbReference>
<dbReference type="InterPro" id="IPR011006">
    <property type="entry name" value="CheY-like_superfamily"/>
</dbReference>
<organism evidence="3 4">
    <name type="scientific">Spartinivicinus poritis</name>
    <dbReference type="NCBI Taxonomy" id="2994640"/>
    <lineage>
        <taxon>Bacteria</taxon>
        <taxon>Pseudomonadati</taxon>
        <taxon>Pseudomonadota</taxon>
        <taxon>Gammaproteobacteria</taxon>
        <taxon>Oceanospirillales</taxon>
        <taxon>Zooshikellaceae</taxon>
        <taxon>Spartinivicinus</taxon>
    </lineage>
</organism>
<gene>
    <name evidence="3" type="ORF">ORQ98_07985</name>
</gene>
<dbReference type="PANTHER" id="PTHR44520:SF2">
    <property type="entry name" value="RESPONSE REGULATOR RCP1"/>
    <property type="match status" value="1"/>
</dbReference>
<dbReference type="InterPro" id="IPR052893">
    <property type="entry name" value="TCS_response_regulator"/>
</dbReference>
<dbReference type="PROSITE" id="PS50110">
    <property type="entry name" value="RESPONSE_REGULATORY"/>
    <property type="match status" value="1"/>
</dbReference>
<evidence type="ECO:0000313" key="3">
    <source>
        <dbReference type="EMBL" id="MDE1461908.1"/>
    </source>
</evidence>
<dbReference type="RefSeq" id="WP_274688267.1">
    <property type="nucleotide sequence ID" value="NZ_JAPMOU010000007.1"/>
</dbReference>
<keyword evidence="1" id="KW-0597">Phosphoprotein</keyword>